<protein>
    <submittedName>
        <fullName evidence="3">Collagen-like protein</fullName>
    </submittedName>
</protein>
<evidence type="ECO:0000313" key="3">
    <source>
        <dbReference type="EMBL" id="MBD2609455.1"/>
    </source>
</evidence>
<keyword evidence="2" id="KW-1133">Transmembrane helix</keyword>
<dbReference type="RefSeq" id="WP_029637025.1">
    <property type="nucleotide sequence ID" value="NZ_JACJTA010000158.1"/>
</dbReference>
<keyword evidence="2" id="KW-0812">Transmembrane</keyword>
<feature type="transmembrane region" description="Helical" evidence="2">
    <location>
        <begin position="245"/>
        <end position="265"/>
    </location>
</feature>
<evidence type="ECO:0000256" key="2">
    <source>
        <dbReference type="SAM" id="Phobius"/>
    </source>
</evidence>
<gene>
    <name evidence="3" type="ORF">H6G81_34440</name>
</gene>
<dbReference type="Gene3D" id="1.20.5.320">
    <property type="entry name" value="6-Phosphogluconate Dehydrogenase, domain 3"/>
    <property type="match status" value="1"/>
</dbReference>
<dbReference type="EMBL" id="JACJTA010000158">
    <property type="protein sequence ID" value="MBD2609455.1"/>
    <property type="molecule type" value="Genomic_DNA"/>
</dbReference>
<sequence>MPILDDQDNPASSNTKLTLAEVLNSFAFLLKNITGKDSWKIPPGVSLADLAQNQGLPGETGPQGIQGEKGEKGDPGEPAPLDHQHAIADVSGLQTALDSKSFKEIITSASAPNNPTQGLIWNELDSSNNLIETWAYSGTSWVSALKNLSVGVHILSGGTQNVRTNFCFNQNYNIFIKKWTVNLISLVALSNTNYLACYLLKNLTTSLNQLTINPLAANTPYSNTVDINQLFTFASPNFNLFEFRVFVAASPVSFFAASNISYNLIRK</sequence>
<keyword evidence="2" id="KW-0472">Membrane</keyword>
<reference evidence="3 4" key="1">
    <citation type="journal article" date="2020" name="ISME J.">
        <title>Comparative genomics reveals insights into cyanobacterial evolution and habitat adaptation.</title>
        <authorList>
            <person name="Chen M.Y."/>
            <person name="Teng W.K."/>
            <person name="Zhao L."/>
            <person name="Hu C.X."/>
            <person name="Zhou Y.K."/>
            <person name="Han B.P."/>
            <person name="Song L.R."/>
            <person name="Shu W.S."/>
        </authorList>
    </citation>
    <scope>NUCLEOTIDE SEQUENCE [LARGE SCALE GENOMIC DNA]</scope>
    <source>
        <strain evidence="3 4">FACHB-248</strain>
    </source>
</reference>
<keyword evidence="4" id="KW-1185">Reference proteome</keyword>
<evidence type="ECO:0000313" key="4">
    <source>
        <dbReference type="Proteomes" id="UP000660380"/>
    </source>
</evidence>
<feature type="region of interest" description="Disordered" evidence="1">
    <location>
        <begin position="50"/>
        <end position="82"/>
    </location>
</feature>
<evidence type="ECO:0000256" key="1">
    <source>
        <dbReference type="SAM" id="MobiDB-lite"/>
    </source>
</evidence>
<organism evidence="3 4">
    <name type="scientific">Scytonema hofmannii FACHB-248</name>
    <dbReference type="NCBI Taxonomy" id="1842502"/>
    <lineage>
        <taxon>Bacteria</taxon>
        <taxon>Bacillati</taxon>
        <taxon>Cyanobacteriota</taxon>
        <taxon>Cyanophyceae</taxon>
        <taxon>Nostocales</taxon>
        <taxon>Scytonemataceae</taxon>
        <taxon>Scytonema</taxon>
    </lineage>
</organism>
<proteinExistence type="predicted"/>
<name>A0ABR8H2I9_9CYAN</name>
<dbReference type="Proteomes" id="UP000660380">
    <property type="component" value="Unassembled WGS sequence"/>
</dbReference>
<comment type="caution">
    <text evidence="3">The sequence shown here is derived from an EMBL/GenBank/DDBJ whole genome shotgun (WGS) entry which is preliminary data.</text>
</comment>
<feature type="compositionally biased region" description="Basic and acidic residues" evidence="1">
    <location>
        <begin position="68"/>
        <end position="82"/>
    </location>
</feature>
<accession>A0ABR8H2I9</accession>